<dbReference type="InterPro" id="IPR027417">
    <property type="entry name" value="P-loop_NTPase"/>
</dbReference>
<dbReference type="Pfam" id="PF03142">
    <property type="entry name" value="Chitin_synth_2"/>
    <property type="match status" value="1"/>
</dbReference>
<name>A0A0C3BN54_PILCF</name>
<dbReference type="FunFam" id="3.90.640.10:FF:000003">
    <property type="entry name" value="Molecular chaperone DnaK"/>
    <property type="match status" value="1"/>
</dbReference>
<dbReference type="PANTHER" id="PTHR19375">
    <property type="entry name" value="HEAT SHOCK PROTEIN 70KDA"/>
    <property type="match status" value="1"/>
</dbReference>
<dbReference type="EMBL" id="KN833014">
    <property type="protein sequence ID" value="KIM78732.1"/>
    <property type="molecule type" value="Genomic_DNA"/>
</dbReference>
<dbReference type="GO" id="GO:0003779">
    <property type="term" value="F:actin binding"/>
    <property type="evidence" value="ECO:0007669"/>
    <property type="project" value="UniProtKB-KW"/>
</dbReference>
<evidence type="ECO:0000256" key="5">
    <source>
        <dbReference type="SAM" id="MobiDB-lite"/>
    </source>
</evidence>
<dbReference type="InterPro" id="IPR029044">
    <property type="entry name" value="Nucleotide-diphossugar_trans"/>
</dbReference>
<dbReference type="GO" id="GO:0016459">
    <property type="term" value="C:myosin complex"/>
    <property type="evidence" value="ECO:0007669"/>
    <property type="project" value="UniProtKB-KW"/>
</dbReference>
<evidence type="ECO:0000256" key="2">
    <source>
        <dbReference type="ARBA" id="ARBA00022741"/>
    </source>
</evidence>
<keyword evidence="9" id="KW-1185">Reference proteome</keyword>
<dbReference type="FunFam" id="3.30.420.40:FF:000028">
    <property type="entry name" value="heat shock 70 kDa protein-like"/>
    <property type="match status" value="1"/>
</dbReference>
<keyword evidence="6" id="KW-1133">Transmembrane helix</keyword>
<dbReference type="SUPFAM" id="SSF55856">
    <property type="entry name" value="Cytochrome b5-like heme/steroid binding domain"/>
    <property type="match status" value="1"/>
</dbReference>
<dbReference type="SUPFAM" id="SSF53448">
    <property type="entry name" value="Nucleotide-diphospho-sugar transferases"/>
    <property type="match status" value="1"/>
</dbReference>
<keyword evidence="6" id="KW-0812">Transmembrane</keyword>
<dbReference type="GO" id="GO:0140662">
    <property type="term" value="F:ATP-dependent protein folding chaperone"/>
    <property type="evidence" value="ECO:0007669"/>
    <property type="project" value="InterPro"/>
</dbReference>
<feature type="transmembrane region" description="Helical" evidence="6">
    <location>
        <begin position="424"/>
        <end position="443"/>
    </location>
</feature>
<dbReference type="InterPro" id="IPR043129">
    <property type="entry name" value="ATPase_NBD"/>
</dbReference>
<dbReference type="InParanoid" id="A0A0C3BN54"/>
<dbReference type="PROSITE" id="PS51456">
    <property type="entry name" value="MYOSIN_MOTOR"/>
    <property type="match status" value="1"/>
</dbReference>
<gene>
    <name evidence="8" type="ORF">PILCRDRAFT_10952</name>
</gene>
<dbReference type="HOGENOM" id="CLU_241902_0_0_1"/>
<proteinExistence type="inferred from homology"/>
<evidence type="ECO:0000256" key="1">
    <source>
        <dbReference type="ARBA" id="ARBA00007381"/>
    </source>
</evidence>
<dbReference type="InterPro" id="IPR013126">
    <property type="entry name" value="Hsp_70_fam"/>
</dbReference>
<dbReference type="GO" id="GO:0005524">
    <property type="term" value="F:ATP binding"/>
    <property type="evidence" value="ECO:0007669"/>
    <property type="project" value="UniProtKB-KW"/>
</dbReference>
<dbReference type="InterPro" id="IPR029047">
    <property type="entry name" value="HSP70_peptide-bd_sf"/>
</dbReference>
<feature type="transmembrane region" description="Helical" evidence="6">
    <location>
        <begin position="722"/>
        <end position="744"/>
    </location>
</feature>
<evidence type="ECO:0000259" key="7">
    <source>
        <dbReference type="PROSITE" id="PS51456"/>
    </source>
</evidence>
<keyword evidence="4" id="KW-0505">Motor protein</keyword>
<dbReference type="Gene3D" id="3.10.120.10">
    <property type="entry name" value="Cytochrome b5-like heme/steroid binding domain"/>
    <property type="match status" value="1"/>
</dbReference>
<keyword evidence="4" id="KW-0518">Myosin</keyword>
<dbReference type="STRING" id="765440.A0A0C3BN54"/>
<feature type="transmembrane region" description="Helical" evidence="6">
    <location>
        <begin position="464"/>
        <end position="483"/>
    </location>
</feature>
<dbReference type="PROSITE" id="PS01036">
    <property type="entry name" value="HSP70_3"/>
    <property type="match status" value="1"/>
</dbReference>
<dbReference type="SUPFAM" id="SSF52540">
    <property type="entry name" value="P-loop containing nucleoside triphosphate hydrolases"/>
    <property type="match status" value="1"/>
</dbReference>
<dbReference type="GO" id="GO:0003774">
    <property type="term" value="F:cytoskeletal motor activity"/>
    <property type="evidence" value="ECO:0007669"/>
    <property type="project" value="InterPro"/>
</dbReference>
<accession>A0A0C3BN54</accession>
<sequence length="1668" mass="185855">MVEDFAKRWGNHSLFKVGTLDRSGSSTFTINHFNGPVTYSSEGFLERNLDALNPDFVSLLRGANNNLADTSGVEGSGSINPFVKSLFSGKAIATQAHPRNEDTIVAAQQPVKPMCAPSTRHKGTIKRMNTVKEATIEEKEEDEPPTTGGPPCVTGEFRSALDTLFETLNETQTWFVFCINLNNSQLPNQLEGRSVKGQVRSAGLPEIARRCVNTLEVNMTPEEFCERYRAPLVELGIIEGSYPEQVEQSRTALSLQARDVVLGQRKVFLSQAAFHGLKDHLCSTAGVKRRENNDPYSPYSPHPMSGVQPSEESPFGAQFGENDQSSQVLPLVANASPFQRADLYNDNYEDHKSFRSKDYDGRSRYITHWEDSISNFGTESYVPSRNMFQNADKRGLLDKEALVGEIQEGETTEVMKETSAHRKWVALCWMLTFWVPSFLLKWWGRMKRPDVRQAWREKLALNMLIWFICACAVFVIAVLGDVICPTQHVFSTSELASHSATSNPNNVYTSIRGEVFDLNTIAFTHERIVSVVPSKSILKYGGTSADNIFPVQVSALCNGVTGSVSPYVTLDSSNNTDVNAQYHDFRAFTADSRPDWYFESMTEMRWNARVGYVGYTPKELKNMANTGSSVGIIDSLVYDVTNYIKNGPGIGNPPGQQAPNVDRDFMSDDVLNVFQFNSGQDLTKKINSLNIDQDVLAQQKVCLRNLFTIGKLDTRQSAQCQFSMYLLLTLSIIMVSIIGFKFLASINFGAARAPEDHDKFVICQVPCYTEGDTSLRRTIDSLANLKYNNKRKFLLRYIPTPHIVLNILGADPNLDPEPLSFTSLGEGAKQHNMGKVYSGLYECSGHVVPYLVVVKIGKPTERSRPGNRGKRDSQMVIMHFLNKVHFDAPMNPLELEMYHQIKNVIGVNPTFYEYLFTVDADTTVDPMSVNRLISVMIHNKKLIGACGETELTNAKQSIITMMQVYELEREFTPEEINAMVLVKMKETAKAYLGEKVTHAVIIVPACSFNDQATKDADTITDLQVFHIINKPTAATITYGLNKKGGESQIIVYNLGRGTFNVSLLSIDNGVFGMLATADTHLGGEDFDSDYLESLKCEVEKAKRMLSGQQSTHIEIESFEDGNDFSETLTRAKFEELNMDLFRKTMKPVEQVLVGGYTRIPKVQQLKEYFGGKEPSKGINPDEAIAYAAVQGGILLGEVGSEDLVLVDVCPLTLAASPESADNQPTMLIRVFEGEHLMMKDNNHLGKFELTGIPLAPRSVPQIEVTFKIDTNGIMKVSAADKGIGKSESITIMNEKGRLSKEDIEPMVREAEEFASEDEAQGNLGDQEGLSGKINDFDKRVSRLLLRRPQTGLTRMDNLVSTEGSRSRGEDFRRKNKNLSSGLRVLHRLHTACNHTDHTLSSIAQTSIEIDLLFKGINFYTSLTHARFKELCQDLFCSIFEPGGELLCDSEIDKNSVHNIILIGGSTCMPRIIKLVSDFFGGKEPNRCINPDEAIACGVAVQAAILTDDTSEKIQDILLDITLVARYQNCWWCSLIECSTTVSPKSRKHSQHTPTISLGYLSRYTRVSVHTLRQQPSRQIQTLQCLSRTLWCSSNEVTFNIDANGILDVLAANKTTGKSSHITTTSDQGRLSKDEIERIPREAEQYKVEGEAATAHIQSSQLHYQREAR</sequence>
<dbReference type="Gene3D" id="3.90.640.10">
    <property type="entry name" value="Actin, Chain A, domain 4"/>
    <property type="match status" value="2"/>
</dbReference>
<dbReference type="SUPFAM" id="SSF53067">
    <property type="entry name" value="Actin-like ATPase domain"/>
    <property type="match status" value="3"/>
</dbReference>
<evidence type="ECO:0000313" key="9">
    <source>
        <dbReference type="Proteomes" id="UP000054166"/>
    </source>
</evidence>
<keyword evidence="3" id="KW-0067">ATP-binding</keyword>
<dbReference type="InterPro" id="IPR018181">
    <property type="entry name" value="Heat_shock_70_CS"/>
</dbReference>
<dbReference type="Pfam" id="PF00063">
    <property type="entry name" value="Myosin_head"/>
    <property type="match status" value="1"/>
</dbReference>
<dbReference type="SUPFAM" id="SSF100920">
    <property type="entry name" value="Heat shock protein 70kD (HSP70), peptide-binding domain"/>
    <property type="match status" value="2"/>
</dbReference>
<keyword evidence="4" id="KW-0009">Actin-binding</keyword>
<evidence type="ECO:0000256" key="6">
    <source>
        <dbReference type="SAM" id="Phobius"/>
    </source>
</evidence>
<keyword evidence="6" id="KW-0472">Membrane</keyword>
<feature type="region of interest" description="Actin-binding" evidence="4">
    <location>
        <begin position="161"/>
        <end position="183"/>
    </location>
</feature>
<dbReference type="GO" id="GO:0016740">
    <property type="term" value="F:transferase activity"/>
    <property type="evidence" value="ECO:0007669"/>
    <property type="project" value="UniProtKB-KW"/>
</dbReference>
<dbReference type="OrthoDB" id="370884at2759"/>
<reference evidence="8 9" key="1">
    <citation type="submission" date="2014-04" db="EMBL/GenBank/DDBJ databases">
        <authorList>
            <consortium name="DOE Joint Genome Institute"/>
            <person name="Kuo A."/>
            <person name="Tarkka M."/>
            <person name="Buscot F."/>
            <person name="Kohler A."/>
            <person name="Nagy L.G."/>
            <person name="Floudas D."/>
            <person name="Copeland A."/>
            <person name="Barry K.W."/>
            <person name="Cichocki N."/>
            <person name="Veneault-Fourrey C."/>
            <person name="LaButti K."/>
            <person name="Lindquist E.A."/>
            <person name="Lipzen A."/>
            <person name="Lundell T."/>
            <person name="Morin E."/>
            <person name="Murat C."/>
            <person name="Sun H."/>
            <person name="Tunlid A."/>
            <person name="Henrissat B."/>
            <person name="Grigoriev I.V."/>
            <person name="Hibbett D.S."/>
            <person name="Martin F."/>
            <person name="Nordberg H.P."/>
            <person name="Cantor M.N."/>
            <person name="Hua S.X."/>
        </authorList>
    </citation>
    <scope>NUCLEOTIDE SEQUENCE [LARGE SCALE GENOMIC DNA]</scope>
    <source>
        <strain evidence="8 9">F 1598</strain>
    </source>
</reference>
<keyword evidence="2" id="KW-0547">Nucleotide-binding</keyword>
<feature type="region of interest" description="Disordered" evidence="5">
    <location>
        <begin position="285"/>
        <end position="321"/>
    </location>
</feature>
<dbReference type="InterPro" id="IPR036400">
    <property type="entry name" value="Cyt_B5-like_heme/steroid_sf"/>
</dbReference>
<dbReference type="PRINTS" id="PR00301">
    <property type="entry name" value="HEATSHOCK70"/>
</dbReference>
<dbReference type="Gene3D" id="3.30.420.40">
    <property type="match status" value="2"/>
</dbReference>
<organism evidence="8 9">
    <name type="scientific">Piloderma croceum (strain F 1598)</name>
    <dbReference type="NCBI Taxonomy" id="765440"/>
    <lineage>
        <taxon>Eukaryota</taxon>
        <taxon>Fungi</taxon>
        <taxon>Dikarya</taxon>
        <taxon>Basidiomycota</taxon>
        <taxon>Agaricomycotina</taxon>
        <taxon>Agaricomycetes</taxon>
        <taxon>Agaricomycetidae</taxon>
        <taxon>Atheliales</taxon>
        <taxon>Atheliaceae</taxon>
        <taxon>Piloderma</taxon>
    </lineage>
</organism>
<comment type="caution">
    <text evidence="4">Lacks conserved residue(s) required for the propagation of feature annotation.</text>
</comment>
<feature type="region of interest" description="Disordered" evidence="5">
    <location>
        <begin position="1648"/>
        <end position="1668"/>
    </location>
</feature>
<dbReference type="Proteomes" id="UP000054166">
    <property type="component" value="Unassembled WGS sequence"/>
</dbReference>
<comment type="similarity">
    <text evidence="1">Belongs to the heat shock protein 70 family.</text>
</comment>
<protein>
    <submittedName>
        <fullName evidence="8">Glycosyltransferase family 2 protein</fullName>
    </submittedName>
</protein>
<reference evidence="9" key="2">
    <citation type="submission" date="2015-01" db="EMBL/GenBank/DDBJ databases">
        <title>Evolutionary Origins and Diversification of the Mycorrhizal Mutualists.</title>
        <authorList>
            <consortium name="DOE Joint Genome Institute"/>
            <consortium name="Mycorrhizal Genomics Consortium"/>
            <person name="Kohler A."/>
            <person name="Kuo A."/>
            <person name="Nagy L.G."/>
            <person name="Floudas D."/>
            <person name="Copeland A."/>
            <person name="Barry K.W."/>
            <person name="Cichocki N."/>
            <person name="Veneault-Fourrey C."/>
            <person name="LaButti K."/>
            <person name="Lindquist E.A."/>
            <person name="Lipzen A."/>
            <person name="Lundell T."/>
            <person name="Morin E."/>
            <person name="Murat C."/>
            <person name="Riley R."/>
            <person name="Ohm R."/>
            <person name="Sun H."/>
            <person name="Tunlid A."/>
            <person name="Henrissat B."/>
            <person name="Grigoriev I.V."/>
            <person name="Hibbett D.S."/>
            <person name="Martin F."/>
        </authorList>
    </citation>
    <scope>NUCLEOTIDE SEQUENCE [LARGE SCALE GENOMIC DNA]</scope>
    <source>
        <strain evidence="9">F 1598</strain>
    </source>
</reference>
<evidence type="ECO:0000256" key="3">
    <source>
        <dbReference type="ARBA" id="ARBA00022840"/>
    </source>
</evidence>
<comment type="similarity">
    <text evidence="4">Belongs to the TRAFAC class myosin-kinesin ATPase superfamily. Myosin family.</text>
</comment>
<dbReference type="Gene3D" id="1.20.58.530">
    <property type="match status" value="1"/>
</dbReference>
<evidence type="ECO:0000256" key="4">
    <source>
        <dbReference type="PROSITE-ProRule" id="PRU00782"/>
    </source>
</evidence>
<dbReference type="Pfam" id="PF00012">
    <property type="entry name" value="HSP70"/>
    <property type="match status" value="3"/>
</dbReference>
<keyword evidence="8" id="KW-0808">Transferase</keyword>
<dbReference type="Gene3D" id="2.60.34.10">
    <property type="entry name" value="Substrate Binding Domain Of DNAk, Chain A, domain 1"/>
    <property type="match status" value="2"/>
</dbReference>
<evidence type="ECO:0000313" key="8">
    <source>
        <dbReference type="EMBL" id="KIM78732.1"/>
    </source>
</evidence>
<dbReference type="InterPro" id="IPR001609">
    <property type="entry name" value="Myosin_head_motor_dom-like"/>
</dbReference>
<feature type="domain" description="Myosin motor" evidence="7">
    <location>
        <begin position="1"/>
        <end position="282"/>
    </location>
</feature>